<dbReference type="PANTHER" id="PTHR43163:SF6">
    <property type="entry name" value="DIPEPTIDE TRANSPORT SYSTEM PERMEASE PROTEIN DPPB-RELATED"/>
    <property type="match status" value="1"/>
</dbReference>
<proteinExistence type="inferred from homology"/>
<evidence type="ECO:0000313" key="9">
    <source>
        <dbReference type="EMBL" id="MBB3772752.1"/>
    </source>
</evidence>
<feature type="transmembrane region" description="Helical" evidence="7">
    <location>
        <begin position="181"/>
        <end position="198"/>
    </location>
</feature>
<dbReference type="Pfam" id="PF00528">
    <property type="entry name" value="BPD_transp_1"/>
    <property type="match status" value="1"/>
</dbReference>
<evidence type="ECO:0000256" key="4">
    <source>
        <dbReference type="ARBA" id="ARBA00022692"/>
    </source>
</evidence>
<comment type="similarity">
    <text evidence="7">Belongs to the binding-protein-dependent transport system permease family.</text>
</comment>
<dbReference type="SUPFAM" id="SSF161098">
    <property type="entry name" value="MetI-like"/>
    <property type="match status" value="1"/>
</dbReference>
<reference evidence="9 10" key="1">
    <citation type="submission" date="2020-08" db="EMBL/GenBank/DDBJ databases">
        <title>Genomic Encyclopedia of Type Strains, Phase IV (KMG-IV): sequencing the most valuable type-strain genomes for metagenomic binning, comparative biology and taxonomic classification.</title>
        <authorList>
            <person name="Goeker M."/>
        </authorList>
    </citation>
    <scope>NUCLEOTIDE SEQUENCE [LARGE SCALE GENOMIC DNA]</scope>
    <source>
        <strain evidence="9 10">DSM 5895</strain>
    </source>
</reference>
<evidence type="ECO:0000256" key="6">
    <source>
        <dbReference type="ARBA" id="ARBA00023136"/>
    </source>
</evidence>
<name>A0A839ZDP2_9HYPH</name>
<dbReference type="Proteomes" id="UP000533469">
    <property type="component" value="Unassembled WGS sequence"/>
</dbReference>
<keyword evidence="5 7" id="KW-1133">Transmembrane helix</keyword>
<keyword evidence="4 7" id="KW-0812">Transmembrane</keyword>
<keyword evidence="6 7" id="KW-0472">Membrane</keyword>
<dbReference type="InterPro" id="IPR045621">
    <property type="entry name" value="BPD_transp_1_N"/>
</dbReference>
<dbReference type="PROSITE" id="PS50928">
    <property type="entry name" value="ABC_TM1"/>
    <property type="match status" value="1"/>
</dbReference>
<comment type="caution">
    <text evidence="9">The sequence shown here is derived from an EMBL/GenBank/DDBJ whole genome shotgun (WGS) entry which is preliminary data.</text>
</comment>
<comment type="subcellular location">
    <subcellularLocation>
        <location evidence="1 7">Cell membrane</location>
        <topology evidence="1 7">Multi-pass membrane protein</topology>
    </subcellularLocation>
</comment>
<dbReference type="InterPro" id="IPR000515">
    <property type="entry name" value="MetI-like"/>
</dbReference>
<organism evidence="9 10">
    <name type="scientific">Ancylobacter tetraedralis</name>
    <dbReference type="NCBI Taxonomy" id="217068"/>
    <lineage>
        <taxon>Bacteria</taxon>
        <taxon>Pseudomonadati</taxon>
        <taxon>Pseudomonadota</taxon>
        <taxon>Alphaproteobacteria</taxon>
        <taxon>Hyphomicrobiales</taxon>
        <taxon>Xanthobacteraceae</taxon>
        <taxon>Ancylobacter</taxon>
    </lineage>
</organism>
<dbReference type="PANTHER" id="PTHR43163">
    <property type="entry name" value="DIPEPTIDE TRANSPORT SYSTEM PERMEASE PROTEIN DPPB-RELATED"/>
    <property type="match status" value="1"/>
</dbReference>
<protein>
    <submittedName>
        <fullName evidence="9">Peptide/nickel transport system permease protein</fullName>
    </submittedName>
</protein>
<evidence type="ECO:0000256" key="3">
    <source>
        <dbReference type="ARBA" id="ARBA00022475"/>
    </source>
</evidence>
<dbReference type="Gene3D" id="1.10.3720.10">
    <property type="entry name" value="MetI-like"/>
    <property type="match status" value="1"/>
</dbReference>
<feature type="domain" description="ABC transmembrane type-1" evidence="8">
    <location>
        <begin position="105"/>
        <end position="302"/>
    </location>
</feature>
<feature type="transmembrane region" description="Helical" evidence="7">
    <location>
        <begin position="7"/>
        <end position="33"/>
    </location>
</feature>
<evidence type="ECO:0000259" key="8">
    <source>
        <dbReference type="PROSITE" id="PS50928"/>
    </source>
</evidence>
<dbReference type="AlphaFoldDB" id="A0A839ZDP2"/>
<evidence type="ECO:0000256" key="7">
    <source>
        <dbReference type="RuleBase" id="RU363032"/>
    </source>
</evidence>
<gene>
    <name evidence="9" type="ORF">FHS55_003373</name>
</gene>
<feature type="transmembrane region" description="Helical" evidence="7">
    <location>
        <begin position="241"/>
        <end position="263"/>
    </location>
</feature>
<evidence type="ECO:0000256" key="1">
    <source>
        <dbReference type="ARBA" id="ARBA00004651"/>
    </source>
</evidence>
<dbReference type="InterPro" id="IPR035906">
    <property type="entry name" value="MetI-like_sf"/>
</dbReference>
<evidence type="ECO:0000313" key="10">
    <source>
        <dbReference type="Proteomes" id="UP000533469"/>
    </source>
</evidence>
<dbReference type="GO" id="GO:0071916">
    <property type="term" value="F:dipeptide transmembrane transporter activity"/>
    <property type="evidence" value="ECO:0007669"/>
    <property type="project" value="TreeGrafter"/>
</dbReference>
<dbReference type="GO" id="GO:0005886">
    <property type="term" value="C:plasma membrane"/>
    <property type="evidence" value="ECO:0007669"/>
    <property type="project" value="UniProtKB-SubCell"/>
</dbReference>
<dbReference type="Pfam" id="PF19300">
    <property type="entry name" value="BPD_transp_1_N"/>
    <property type="match status" value="1"/>
</dbReference>
<sequence length="320" mass="34207">MRRLRGLGAVLIGHVLAAAGVAVAVATLAFVAVQMAPGDVAFRIAEARYGERISLQTVDQARAATGMDQNVMVQYLRWVESSLTGQLGRSMVSGRPVMPDVWRSFQTTSGVAVTGVGLALFMSLIIGFAVGMQQDRILDRAFLFASAILSSVPSFLIGIALITLFAITLRWLPAAGNNRPGYAILPSCTLALALLPDLSRVARNAVVRTLQDFYPTYGRIKGQSWPRIVFRHAFRPTLVPIVAYFGPLVAHTIGGLVVIDVLFNLDGVGTRLIDSVLAADIPMAMGAGLLIGVSVVAVNGISDIMVQLLDPRLSTARLWP</sequence>
<keyword evidence="10" id="KW-1185">Reference proteome</keyword>
<accession>A0A839ZDP2</accession>
<feature type="transmembrane region" description="Helical" evidence="7">
    <location>
        <begin position="283"/>
        <end position="302"/>
    </location>
</feature>
<keyword evidence="3" id="KW-1003">Cell membrane</keyword>
<evidence type="ECO:0000256" key="2">
    <source>
        <dbReference type="ARBA" id="ARBA00022448"/>
    </source>
</evidence>
<feature type="transmembrane region" description="Helical" evidence="7">
    <location>
        <begin position="110"/>
        <end position="130"/>
    </location>
</feature>
<feature type="transmembrane region" description="Helical" evidence="7">
    <location>
        <begin position="142"/>
        <end position="169"/>
    </location>
</feature>
<evidence type="ECO:0000256" key="5">
    <source>
        <dbReference type="ARBA" id="ARBA00022989"/>
    </source>
</evidence>
<dbReference type="EMBL" id="JACICD010000006">
    <property type="protein sequence ID" value="MBB3772752.1"/>
    <property type="molecule type" value="Genomic_DNA"/>
</dbReference>
<keyword evidence="2 7" id="KW-0813">Transport</keyword>